<reference evidence="9" key="1">
    <citation type="submission" date="2020-03" db="EMBL/GenBank/DDBJ databases">
        <title>Genome sequences of seven Enterobacteriaceae strains isolated from Canadian wastewater treatment facilities.</title>
        <authorList>
            <person name="Huang H."/>
            <person name="Chmara J.T."/>
            <person name="Duceppe M.-O."/>
        </authorList>
    </citation>
    <scope>NUCLEOTIDE SEQUENCE [LARGE SCALE GENOMIC DNA]</scope>
    <source>
        <strain evidence="9">Biosolid 3</strain>
    </source>
</reference>
<dbReference type="PRINTS" id="PR00032">
    <property type="entry name" value="HTHARAC"/>
</dbReference>
<dbReference type="AlphaFoldDB" id="A0AAE7SQW3"/>
<dbReference type="PANTHER" id="PTHR11019:SF159">
    <property type="entry name" value="TRANSCRIPTIONAL REGULATOR-RELATED"/>
    <property type="match status" value="1"/>
</dbReference>
<evidence type="ECO:0000313" key="8">
    <source>
        <dbReference type="EMBL" id="QXT42300.1"/>
    </source>
</evidence>
<dbReference type="InterPro" id="IPR011051">
    <property type="entry name" value="RmlC_Cupin_sf"/>
</dbReference>
<dbReference type="Proteomes" id="UP000503464">
    <property type="component" value="Chromosome"/>
</dbReference>
<keyword evidence="4" id="KW-0010">Activator</keyword>
<proteinExistence type="predicted"/>
<dbReference type="InterPro" id="IPR020449">
    <property type="entry name" value="Tscrpt_reg_AraC-type_HTH"/>
</dbReference>
<name>A0AAE7SQW3_SERFO</name>
<keyword evidence="1" id="KW-0678">Repressor</keyword>
<dbReference type="Gene3D" id="1.10.10.60">
    <property type="entry name" value="Homeodomain-like"/>
    <property type="match status" value="2"/>
</dbReference>
<keyword evidence="5" id="KW-0804">Transcription</keyword>
<dbReference type="SMART" id="SM00342">
    <property type="entry name" value="HTH_ARAC"/>
    <property type="match status" value="1"/>
</dbReference>
<evidence type="ECO:0000256" key="2">
    <source>
        <dbReference type="ARBA" id="ARBA00023015"/>
    </source>
</evidence>
<dbReference type="InterPro" id="IPR014710">
    <property type="entry name" value="RmlC-like_jellyroll"/>
</dbReference>
<dbReference type="GO" id="GO:0003700">
    <property type="term" value="F:DNA-binding transcription factor activity"/>
    <property type="evidence" value="ECO:0007669"/>
    <property type="project" value="InterPro"/>
</dbReference>
<dbReference type="InterPro" id="IPR009057">
    <property type="entry name" value="Homeodomain-like_sf"/>
</dbReference>
<dbReference type="InterPro" id="IPR003313">
    <property type="entry name" value="AraC-bd"/>
</dbReference>
<dbReference type="Pfam" id="PF12833">
    <property type="entry name" value="HTH_18"/>
    <property type="match status" value="1"/>
</dbReference>
<keyword evidence="3" id="KW-0238">DNA-binding</keyword>
<evidence type="ECO:0000259" key="7">
    <source>
        <dbReference type="PROSITE" id="PS01124"/>
    </source>
</evidence>
<accession>A0AAE7SQW3</accession>
<dbReference type="FunFam" id="1.10.10.60:FF:000132">
    <property type="entry name" value="AraC family transcriptional regulator"/>
    <property type="match status" value="1"/>
</dbReference>
<protein>
    <recommendedName>
        <fullName evidence="6">Arabinose operon regulatory protein</fullName>
    </recommendedName>
</protein>
<dbReference type="Gene3D" id="2.60.120.10">
    <property type="entry name" value="Jelly Rolls"/>
    <property type="match status" value="1"/>
</dbReference>
<dbReference type="PROSITE" id="PS01124">
    <property type="entry name" value="HTH_ARAC_FAMILY_2"/>
    <property type="match status" value="1"/>
</dbReference>
<organism evidence="8 9">
    <name type="scientific">Serratia fonticola</name>
    <dbReference type="NCBI Taxonomy" id="47917"/>
    <lineage>
        <taxon>Bacteria</taxon>
        <taxon>Pseudomonadati</taxon>
        <taxon>Pseudomonadota</taxon>
        <taxon>Gammaproteobacteria</taxon>
        <taxon>Enterobacterales</taxon>
        <taxon>Yersiniaceae</taxon>
        <taxon>Serratia</taxon>
    </lineage>
</organism>
<evidence type="ECO:0000256" key="1">
    <source>
        <dbReference type="ARBA" id="ARBA00022491"/>
    </source>
</evidence>
<feature type="domain" description="HTH araC/xylS-type" evidence="7">
    <location>
        <begin position="160"/>
        <end position="257"/>
    </location>
</feature>
<dbReference type="GO" id="GO:0043565">
    <property type="term" value="F:sequence-specific DNA binding"/>
    <property type="evidence" value="ECO:0007669"/>
    <property type="project" value="InterPro"/>
</dbReference>
<keyword evidence="2" id="KW-0805">Transcription regulation</keyword>
<evidence type="ECO:0000256" key="4">
    <source>
        <dbReference type="ARBA" id="ARBA00023159"/>
    </source>
</evidence>
<gene>
    <name evidence="8" type="ORF">G9399_13055</name>
</gene>
<sequence>MRNTLLDPYEDIPRIAVVTANDYPASSTFPSHTHRRSQFAYAASGTISVFTARENLVVPPQRACWIPAGIDHEMHMRGPVTMLNAFFTPDAARAAGLPDGCRVVGVSPLLQNLLVQAVDLPALYDLNNREGKIMSLLLDEIATMPSLLLNTPLPDEPRLARLCRQLIENPSLSIDINKMAAEAGMSRRTFTRVFRAQTGVSFSEWRQQACLLAAITRLNNGESVTRVALDLGYGSSSAFTALFRRVLGVPPSLYLEK</sequence>
<dbReference type="SUPFAM" id="SSF51182">
    <property type="entry name" value="RmlC-like cupins"/>
    <property type="match status" value="1"/>
</dbReference>
<dbReference type="PANTHER" id="PTHR11019">
    <property type="entry name" value="HTH-TYPE TRANSCRIPTIONAL REGULATOR NIMR"/>
    <property type="match status" value="1"/>
</dbReference>
<dbReference type="InterPro" id="IPR018060">
    <property type="entry name" value="HTH_AraC"/>
</dbReference>
<dbReference type="EMBL" id="CP054160">
    <property type="protein sequence ID" value="QXT42300.1"/>
    <property type="molecule type" value="Genomic_DNA"/>
</dbReference>
<dbReference type="CDD" id="cd06124">
    <property type="entry name" value="cupin_NimR-like_N"/>
    <property type="match status" value="1"/>
</dbReference>
<dbReference type="SUPFAM" id="SSF46689">
    <property type="entry name" value="Homeodomain-like"/>
    <property type="match status" value="1"/>
</dbReference>
<evidence type="ECO:0000313" key="9">
    <source>
        <dbReference type="Proteomes" id="UP000503464"/>
    </source>
</evidence>
<dbReference type="RefSeq" id="WP_221035140.1">
    <property type="nucleotide sequence ID" value="NZ_CP054160.3"/>
</dbReference>
<evidence type="ECO:0000256" key="6">
    <source>
        <dbReference type="ARBA" id="ARBA00044978"/>
    </source>
</evidence>
<evidence type="ECO:0000256" key="3">
    <source>
        <dbReference type="ARBA" id="ARBA00023125"/>
    </source>
</evidence>
<evidence type="ECO:0000256" key="5">
    <source>
        <dbReference type="ARBA" id="ARBA00023163"/>
    </source>
</evidence>
<dbReference type="Pfam" id="PF02311">
    <property type="entry name" value="AraC_binding"/>
    <property type="match status" value="1"/>
</dbReference>